<dbReference type="PROSITE" id="PS00677">
    <property type="entry name" value="DAO"/>
    <property type="match status" value="1"/>
</dbReference>
<evidence type="ECO:0000256" key="5">
    <source>
        <dbReference type="ARBA" id="ARBA00023002"/>
    </source>
</evidence>
<organism evidence="7 8">
    <name type="scientific">Clonostachys byssicola</name>
    <dbReference type="NCBI Taxonomy" id="160290"/>
    <lineage>
        <taxon>Eukaryota</taxon>
        <taxon>Fungi</taxon>
        <taxon>Dikarya</taxon>
        <taxon>Ascomycota</taxon>
        <taxon>Pezizomycotina</taxon>
        <taxon>Sordariomycetes</taxon>
        <taxon>Hypocreomycetidae</taxon>
        <taxon>Hypocreales</taxon>
        <taxon>Bionectriaceae</taxon>
        <taxon>Clonostachys</taxon>
    </lineage>
</organism>
<dbReference type="SUPFAM" id="SSF51971">
    <property type="entry name" value="Nucleotide-binding domain"/>
    <property type="match status" value="1"/>
</dbReference>
<dbReference type="Pfam" id="PF01266">
    <property type="entry name" value="DAO"/>
    <property type="match status" value="1"/>
</dbReference>
<evidence type="ECO:0000313" key="8">
    <source>
        <dbReference type="Proteomes" id="UP000754883"/>
    </source>
</evidence>
<evidence type="ECO:0000313" key="7">
    <source>
        <dbReference type="EMBL" id="CAG9975124.1"/>
    </source>
</evidence>
<evidence type="ECO:0000256" key="1">
    <source>
        <dbReference type="ARBA" id="ARBA00001974"/>
    </source>
</evidence>
<dbReference type="AlphaFoldDB" id="A0A9N9U223"/>
<accession>A0A9N9U223</accession>
<protein>
    <recommendedName>
        <fullName evidence="6">FAD dependent oxidoreductase domain-containing protein</fullName>
    </recommendedName>
</protein>
<dbReference type="OrthoDB" id="2015447at2759"/>
<dbReference type="EMBL" id="CABFNO020001255">
    <property type="protein sequence ID" value="CAG9975124.1"/>
    <property type="molecule type" value="Genomic_DNA"/>
</dbReference>
<feature type="domain" description="FAD dependent oxidoreductase" evidence="6">
    <location>
        <begin position="25"/>
        <end position="375"/>
    </location>
</feature>
<proteinExistence type="inferred from homology"/>
<evidence type="ECO:0000256" key="2">
    <source>
        <dbReference type="ARBA" id="ARBA00006730"/>
    </source>
</evidence>
<evidence type="ECO:0000259" key="6">
    <source>
        <dbReference type="Pfam" id="PF01266"/>
    </source>
</evidence>
<dbReference type="PANTHER" id="PTHR11530">
    <property type="entry name" value="D-AMINO ACID OXIDASE"/>
    <property type="match status" value="1"/>
</dbReference>
<comment type="similarity">
    <text evidence="2">Belongs to the DAMOX/DASOX family.</text>
</comment>
<keyword evidence="5" id="KW-0560">Oxidoreductase</keyword>
<keyword evidence="3" id="KW-0285">Flavoprotein</keyword>
<dbReference type="GO" id="GO:0003884">
    <property type="term" value="F:D-amino-acid oxidase activity"/>
    <property type="evidence" value="ECO:0007669"/>
    <property type="project" value="InterPro"/>
</dbReference>
<dbReference type="SUPFAM" id="SSF54373">
    <property type="entry name" value="FAD-linked reductases, C-terminal domain"/>
    <property type="match status" value="1"/>
</dbReference>
<gene>
    <name evidence="7" type="ORF">CBYS24578_00015497</name>
</gene>
<reference evidence="7" key="1">
    <citation type="submission" date="2021-10" db="EMBL/GenBank/DDBJ databases">
        <authorList>
            <person name="Piombo E."/>
        </authorList>
    </citation>
    <scope>NUCLEOTIDE SEQUENCE</scope>
</reference>
<evidence type="ECO:0000256" key="4">
    <source>
        <dbReference type="ARBA" id="ARBA00022827"/>
    </source>
</evidence>
<dbReference type="PANTHER" id="PTHR11530:SF26">
    <property type="entry name" value="FAD DEPENDENT OXIDOREDUCTASE SUPERFAMILY (AFU_ORTHOLOGUE AFUA_5G13940)"/>
    <property type="match status" value="1"/>
</dbReference>
<dbReference type="InterPro" id="IPR006076">
    <property type="entry name" value="FAD-dep_OxRdtase"/>
</dbReference>
<keyword evidence="4" id="KW-0274">FAD</keyword>
<dbReference type="PIRSF" id="PIRSF000189">
    <property type="entry name" value="D-aa_oxidase"/>
    <property type="match status" value="1"/>
</dbReference>
<keyword evidence="8" id="KW-1185">Reference proteome</keyword>
<dbReference type="Proteomes" id="UP000754883">
    <property type="component" value="Unassembled WGS sequence"/>
</dbReference>
<dbReference type="GO" id="GO:0005737">
    <property type="term" value="C:cytoplasm"/>
    <property type="evidence" value="ECO:0007669"/>
    <property type="project" value="TreeGrafter"/>
</dbReference>
<dbReference type="GO" id="GO:0071949">
    <property type="term" value="F:FAD binding"/>
    <property type="evidence" value="ECO:0007669"/>
    <property type="project" value="InterPro"/>
</dbReference>
<dbReference type="Gene3D" id="3.30.9.10">
    <property type="entry name" value="D-Amino Acid Oxidase, subunit A, domain 2"/>
    <property type="match status" value="1"/>
</dbReference>
<evidence type="ECO:0000256" key="3">
    <source>
        <dbReference type="ARBA" id="ARBA00022630"/>
    </source>
</evidence>
<name>A0A9N9U223_9HYPO</name>
<dbReference type="InterPro" id="IPR023209">
    <property type="entry name" value="DAO"/>
</dbReference>
<comment type="cofactor">
    <cofactor evidence="1">
        <name>FAD</name>
        <dbReference type="ChEBI" id="CHEBI:57692"/>
    </cofactor>
</comment>
<comment type="caution">
    <text evidence="7">The sequence shown here is derived from an EMBL/GenBank/DDBJ whole genome shotgun (WGS) entry which is preliminary data.</text>
</comment>
<sequence>MDSATSRPTVVVVGDGSLLTLYRSGVIGISCALKLQERISQWESGQKPEVLLVAREWPMSLPGSPTSHSVDYASVWAGAHVRPIPATSPQLQCEARWLKHTTAEFDRLLQSYPSIGITRTKGVELFEDPTSDYTAQSAESFSSESGLSGYRSLQPVELPEDVVLGFEYDTYCINSPVYCQYLLRLFILGKGITLQKSLRSDSEAFSLAENVLFVVNASGIGFNDTKVYPTRGQIVLTDFVEADKTVTRQNKDGSWSFVIPRFFAGGTIIGGTKDPGSWDSLPQKDTRRALLQNASSILNLASAADHSSQRSSHDLHVVEDIIGRRPTRDGGVRLELETRTFLLSNSRSGHGHIIHAYGAGGRGYELSWGIAEDVACMAEKLLGNDRLSKL</sequence>
<dbReference type="InterPro" id="IPR006181">
    <property type="entry name" value="D-amino_acid_oxidase_CS"/>
</dbReference>
<dbReference type="Gene3D" id="3.40.50.720">
    <property type="entry name" value="NAD(P)-binding Rossmann-like Domain"/>
    <property type="match status" value="1"/>
</dbReference>
<dbReference type="GO" id="GO:0019478">
    <property type="term" value="P:D-amino acid catabolic process"/>
    <property type="evidence" value="ECO:0007669"/>
    <property type="project" value="TreeGrafter"/>
</dbReference>